<sequence length="111" mass="13777">MDERLILKYQNNFARLIQDEYCLGDKMYDFENYEDNDDFNFKDFNYHYVDGRNCRILDYEWYLDGKWSHINNIKIELEDGEILENVSPNKLYISYDSYEDCRGYFIQDEYY</sequence>
<name>A0A8S5V1Z4_9CAUD</name>
<protein>
    <submittedName>
        <fullName evidence="1">Uncharacterized protein</fullName>
    </submittedName>
</protein>
<accession>A0A8S5V1Z4</accession>
<reference evidence="1" key="1">
    <citation type="journal article" date="2021" name="Proc. Natl. Acad. Sci. U.S.A.">
        <title>A Catalog of Tens of Thousands of Viruses from Human Metagenomes Reveals Hidden Associations with Chronic Diseases.</title>
        <authorList>
            <person name="Tisza M.J."/>
            <person name="Buck C.B."/>
        </authorList>
    </citation>
    <scope>NUCLEOTIDE SEQUENCE</scope>
    <source>
        <strain evidence="1">CtJ2i1</strain>
    </source>
</reference>
<organism evidence="1">
    <name type="scientific">Myoviridae sp. ctJ2i1</name>
    <dbReference type="NCBI Taxonomy" id="2825079"/>
    <lineage>
        <taxon>Viruses</taxon>
        <taxon>Duplodnaviria</taxon>
        <taxon>Heunggongvirae</taxon>
        <taxon>Uroviricota</taxon>
        <taxon>Caudoviricetes</taxon>
    </lineage>
</organism>
<proteinExistence type="predicted"/>
<dbReference type="EMBL" id="BK016182">
    <property type="protein sequence ID" value="DAG00770.1"/>
    <property type="molecule type" value="Genomic_DNA"/>
</dbReference>
<evidence type="ECO:0000313" key="1">
    <source>
        <dbReference type="EMBL" id="DAG00770.1"/>
    </source>
</evidence>